<name>A0A5B7ZWC7_9BACT</name>
<protein>
    <recommendedName>
        <fullName evidence="3">TIGR03067 domain-containing protein</fullName>
    </recommendedName>
</protein>
<dbReference type="OrthoDB" id="1118927at2"/>
<dbReference type="KEGG" id="hyj:FHG12_03790"/>
<dbReference type="RefSeq" id="WP_139514418.1">
    <property type="nucleotide sequence ID" value="NZ_CP040896.1"/>
</dbReference>
<evidence type="ECO:0000313" key="2">
    <source>
        <dbReference type="Proteomes" id="UP000305398"/>
    </source>
</evidence>
<evidence type="ECO:0000313" key="1">
    <source>
        <dbReference type="EMBL" id="QDA59278.1"/>
    </source>
</evidence>
<dbReference type="Proteomes" id="UP000305398">
    <property type="component" value="Chromosome"/>
</dbReference>
<reference evidence="1 2" key="1">
    <citation type="submission" date="2019-06" db="EMBL/GenBank/DDBJ databases">
        <authorList>
            <person name="Srinivasan S."/>
        </authorList>
    </citation>
    <scope>NUCLEOTIDE SEQUENCE [LARGE SCALE GENOMIC DNA]</scope>
    <source>
        <strain evidence="1 2">17J68-5</strain>
    </source>
</reference>
<dbReference type="AlphaFoldDB" id="A0A5B7ZWC7"/>
<accession>A0A5B7ZWC7</accession>
<proteinExistence type="predicted"/>
<gene>
    <name evidence="1" type="ORF">FHG12_03790</name>
</gene>
<keyword evidence="2" id="KW-1185">Reference proteome</keyword>
<organism evidence="1 2">
    <name type="scientific">Hymenobacter jejuensis</name>
    <dbReference type="NCBI Taxonomy" id="2502781"/>
    <lineage>
        <taxon>Bacteria</taxon>
        <taxon>Pseudomonadati</taxon>
        <taxon>Bacteroidota</taxon>
        <taxon>Cytophagia</taxon>
        <taxon>Cytophagales</taxon>
        <taxon>Hymenobacteraceae</taxon>
        <taxon>Hymenobacter</taxon>
    </lineage>
</organism>
<evidence type="ECO:0008006" key="3">
    <source>
        <dbReference type="Google" id="ProtNLM"/>
    </source>
</evidence>
<dbReference type="EMBL" id="CP040896">
    <property type="protein sequence ID" value="QDA59278.1"/>
    <property type="molecule type" value="Genomic_DNA"/>
</dbReference>
<sequence length="124" mass="13913">MPTVEEQLVGRWEWVQTTTKSGVNAATPSNTGHTNVIEFDRRGRARFYHDGSLTGAAMFSVRRGVSAKNHRKGHFIIYRGYNNEQFCSVSGDKLFLEDAGGTKGSHVFFKEASHRKFATAMNQQ</sequence>